<proteinExistence type="predicted"/>
<protein>
    <submittedName>
        <fullName evidence="2">Uncharacterized protein</fullName>
    </submittedName>
</protein>
<evidence type="ECO:0000313" key="3">
    <source>
        <dbReference type="Proteomes" id="UP001500392"/>
    </source>
</evidence>
<dbReference type="Proteomes" id="UP001500392">
    <property type="component" value="Unassembled WGS sequence"/>
</dbReference>
<keyword evidence="1" id="KW-0812">Transmembrane</keyword>
<feature type="transmembrane region" description="Helical" evidence="1">
    <location>
        <begin position="6"/>
        <end position="39"/>
    </location>
</feature>
<gene>
    <name evidence="2" type="ORF">GCM10022414_18600</name>
</gene>
<organism evidence="2 3">
    <name type="scientific">Zhongshania borealis</name>
    <dbReference type="NCBI Taxonomy" id="889488"/>
    <lineage>
        <taxon>Bacteria</taxon>
        <taxon>Pseudomonadati</taxon>
        <taxon>Pseudomonadota</taxon>
        <taxon>Gammaproteobacteria</taxon>
        <taxon>Cellvibrionales</taxon>
        <taxon>Spongiibacteraceae</taxon>
        <taxon>Zhongshania</taxon>
    </lineage>
</organism>
<dbReference type="RefSeq" id="WP_344935038.1">
    <property type="nucleotide sequence ID" value="NZ_BAABDM010000003.1"/>
</dbReference>
<keyword evidence="1" id="KW-1133">Transmembrane helix</keyword>
<sequence>MFYKILGWVSIVVSILILAPSFVPGAISILASYIALLAILASIITIKSGSILYFKITASISAVNIFVVNDGLRIYGSLPEISWLYKVSIYCAFIATCALTIVYSKKFVGAIKN</sequence>
<feature type="transmembrane region" description="Helical" evidence="1">
    <location>
        <begin position="83"/>
        <end position="103"/>
    </location>
</feature>
<name>A0ABP7WRY9_9GAMM</name>
<reference evidence="3" key="1">
    <citation type="journal article" date="2019" name="Int. J. Syst. Evol. Microbiol.">
        <title>The Global Catalogue of Microorganisms (GCM) 10K type strain sequencing project: providing services to taxonomists for standard genome sequencing and annotation.</title>
        <authorList>
            <consortium name="The Broad Institute Genomics Platform"/>
            <consortium name="The Broad Institute Genome Sequencing Center for Infectious Disease"/>
            <person name="Wu L."/>
            <person name="Ma J."/>
        </authorList>
    </citation>
    <scope>NUCLEOTIDE SEQUENCE [LARGE SCALE GENOMIC DNA]</scope>
    <source>
        <strain evidence="3">JCM 17304</strain>
    </source>
</reference>
<dbReference type="EMBL" id="BAABDM010000003">
    <property type="protein sequence ID" value="GAA4094828.1"/>
    <property type="molecule type" value="Genomic_DNA"/>
</dbReference>
<accession>A0ABP7WRY9</accession>
<evidence type="ECO:0000313" key="2">
    <source>
        <dbReference type="EMBL" id="GAA4094828.1"/>
    </source>
</evidence>
<keyword evidence="1" id="KW-0472">Membrane</keyword>
<comment type="caution">
    <text evidence="2">The sequence shown here is derived from an EMBL/GenBank/DDBJ whole genome shotgun (WGS) entry which is preliminary data.</text>
</comment>
<feature type="transmembrane region" description="Helical" evidence="1">
    <location>
        <begin position="51"/>
        <end position="68"/>
    </location>
</feature>
<keyword evidence="3" id="KW-1185">Reference proteome</keyword>
<evidence type="ECO:0000256" key="1">
    <source>
        <dbReference type="SAM" id="Phobius"/>
    </source>
</evidence>